<gene>
    <name evidence="3" type="ORF">D3M95_00410</name>
</gene>
<evidence type="ECO:0000313" key="3">
    <source>
        <dbReference type="EMBL" id="RIX36711.1"/>
    </source>
</evidence>
<proteinExistence type="predicted"/>
<accession>A0A418Q9M2</accession>
<feature type="transmembrane region" description="Helical" evidence="2">
    <location>
        <begin position="309"/>
        <end position="330"/>
    </location>
</feature>
<feature type="compositionally biased region" description="Basic and acidic residues" evidence="1">
    <location>
        <begin position="553"/>
        <end position="573"/>
    </location>
</feature>
<feature type="transmembrane region" description="Helical" evidence="2">
    <location>
        <begin position="276"/>
        <end position="297"/>
    </location>
</feature>
<comment type="caution">
    <text evidence="3">The sequence shown here is derived from an EMBL/GenBank/DDBJ whole genome shotgun (WGS) entry which is preliminary data.</text>
</comment>
<feature type="transmembrane region" description="Helical" evidence="2">
    <location>
        <begin position="118"/>
        <end position="145"/>
    </location>
</feature>
<feature type="transmembrane region" description="Helical" evidence="2">
    <location>
        <begin position="410"/>
        <end position="431"/>
    </location>
</feature>
<keyword evidence="2" id="KW-1133">Transmembrane helix</keyword>
<dbReference type="STRING" id="1451189.CFAL_08730"/>
<feature type="region of interest" description="Disordered" evidence="1">
    <location>
        <begin position="498"/>
        <end position="573"/>
    </location>
</feature>
<feature type="transmembrane region" description="Helical" evidence="2">
    <location>
        <begin position="443"/>
        <end position="466"/>
    </location>
</feature>
<dbReference type="RefSeq" id="WP_119664070.1">
    <property type="nucleotide sequence ID" value="NZ_QXJK01000001.1"/>
</dbReference>
<dbReference type="AlphaFoldDB" id="A0A418Q9M2"/>
<feature type="transmembrane region" description="Helical" evidence="2">
    <location>
        <begin position="157"/>
        <end position="182"/>
    </location>
</feature>
<feature type="compositionally biased region" description="Basic and acidic residues" evidence="1">
    <location>
        <begin position="47"/>
        <end position="56"/>
    </location>
</feature>
<dbReference type="Pfam" id="PF19877">
    <property type="entry name" value="DUF6350"/>
    <property type="match status" value="1"/>
</dbReference>
<reference evidence="3 4" key="1">
    <citation type="submission" date="2018-09" db="EMBL/GenBank/DDBJ databases">
        <title>Optimization and identification of Corynebacterium falsenii FN1-14 from fish paste.</title>
        <authorList>
            <person name="Daroonpunt R."/>
            <person name="Tanasupawat S."/>
        </authorList>
    </citation>
    <scope>NUCLEOTIDE SEQUENCE [LARGE SCALE GENOMIC DNA]</scope>
    <source>
        <strain evidence="3 4">FN1-14</strain>
    </source>
</reference>
<dbReference type="Proteomes" id="UP000285278">
    <property type="component" value="Unassembled WGS sequence"/>
</dbReference>
<dbReference type="EMBL" id="QXJK01000001">
    <property type="protein sequence ID" value="RIX36711.1"/>
    <property type="molecule type" value="Genomic_DNA"/>
</dbReference>
<feature type="transmembrane region" description="Helical" evidence="2">
    <location>
        <begin position="202"/>
        <end position="223"/>
    </location>
</feature>
<sequence length="573" mass="60208">MSKQPDAQRPGSRRPASPSRRTPRRGTGSQRSRDVRSTRQSVTPNRNTERKTERTRRGSAAQESFVAAPSTAVGSSASRAVPTAKKGTGSGVDVKKTSAIGAWWETWKPHVRKYGPQILINHGATIAVIAVIAVIVGIGAGFSIIPVTIGSLWMVFNLAPVTIGGAELGFSPLLPAMILVAIHSRRATATLGNSISVRGLRVFATLSLLIPALLTCIAWLMIWDASGVYDVSPPNLLTALVATVLVNGASVVIGMRPRVWRALLLRRQLSTWPVEAFRLAGRFLGWMTIAGAVAALISLLTNLNAFESAYAITSDTLGVIGLSLVALAYLPNIALGGAAVLLGGEFHIGNGAVSLFTADNVNLPPVPILAAIPNQTIPYGGFLLLVPAVVSVVTVYGFVRKRGYIEAPALLAIGSGAAAAFIGFCAAWLSGGELGVYGNTGPLVWLFAVELGVWLLVPATVIMVVIARAGDKVVEDVPDVPPSEDNIEADNIEAGNVEAAEDNTEAGENVAASDDKGESPAEPEDEQDTADTEDTDSTEEADNGGNGDEDSDPRERNGNAAPERDRQRGHDED</sequence>
<keyword evidence="4" id="KW-1185">Reference proteome</keyword>
<feature type="compositionally biased region" description="Low complexity" evidence="1">
    <location>
        <begin position="7"/>
        <end position="30"/>
    </location>
</feature>
<keyword evidence="2" id="KW-0812">Transmembrane</keyword>
<feature type="transmembrane region" description="Helical" evidence="2">
    <location>
        <begin position="235"/>
        <end position="255"/>
    </location>
</feature>
<keyword evidence="2" id="KW-0472">Membrane</keyword>
<dbReference type="InterPro" id="IPR045931">
    <property type="entry name" value="DUF6350"/>
</dbReference>
<dbReference type="OrthoDB" id="4428043at2"/>
<feature type="transmembrane region" description="Helical" evidence="2">
    <location>
        <begin position="337"/>
        <end position="357"/>
    </location>
</feature>
<name>A0A418Q9M2_9CORY</name>
<evidence type="ECO:0000256" key="2">
    <source>
        <dbReference type="SAM" id="Phobius"/>
    </source>
</evidence>
<feature type="compositionally biased region" description="Acidic residues" evidence="1">
    <location>
        <begin position="521"/>
        <end position="552"/>
    </location>
</feature>
<protein>
    <submittedName>
        <fullName evidence="3">Uncharacterized protein</fullName>
    </submittedName>
</protein>
<feature type="region of interest" description="Disordered" evidence="1">
    <location>
        <begin position="1"/>
        <end position="92"/>
    </location>
</feature>
<evidence type="ECO:0000313" key="4">
    <source>
        <dbReference type="Proteomes" id="UP000285278"/>
    </source>
</evidence>
<feature type="transmembrane region" description="Helical" evidence="2">
    <location>
        <begin position="377"/>
        <end position="398"/>
    </location>
</feature>
<evidence type="ECO:0000256" key="1">
    <source>
        <dbReference type="SAM" id="MobiDB-lite"/>
    </source>
</evidence>
<organism evidence="3 4">
    <name type="scientific">Corynebacterium falsenii</name>
    <dbReference type="NCBI Taxonomy" id="108486"/>
    <lineage>
        <taxon>Bacteria</taxon>
        <taxon>Bacillati</taxon>
        <taxon>Actinomycetota</taxon>
        <taxon>Actinomycetes</taxon>
        <taxon>Mycobacteriales</taxon>
        <taxon>Corynebacteriaceae</taxon>
        <taxon>Corynebacterium</taxon>
    </lineage>
</organism>